<keyword evidence="1 2" id="KW-0344">Guanine-nucleotide releasing factor</keyword>
<dbReference type="KEGG" id="bgt:106054506"/>
<evidence type="ECO:0000256" key="2">
    <source>
        <dbReference type="PROSITE-ProRule" id="PRU00168"/>
    </source>
</evidence>
<keyword evidence="3" id="KW-0732">Signal</keyword>
<dbReference type="VEuPathDB" id="VectorBase:BGLB021298"/>
<accession>A0A2C9KM63</accession>
<dbReference type="PROSITE" id="PS50212">
    <property type="entry name" value="RASGEF_NTER"/>
    <property type="match status" value="1"/>
</dbReference>
<dbReference type="CDD" id="cd06224">
    <property type="entry name" value="REM"/>
    <property type="match status" value="1"/>
</dbReference>
<dbReference type="OrthoDB" id="20825at2759"/>
<dbReference type="VEuPathDB" id="VectorBase:BGLAX_035446"/>
<gene>
    <name evidence="6" type="primary">106054506</name>
</gene>
<dbReference type="Pfam" id="PF00618">
    <property type="entry name" value="RasGEF_N"/>
    <property type="match status" value="1"/>
</dbReference>
<evidence type="ECO:0000313" key="6">
    <source>
        <dbReference type="EnsemblMetazoa" id="BGLB021298-PA"/>
    </source>
</evidence>
<dbReference type="AlphaFoldDB" id="A0A2C9KM63"/>
<dbReference type="InterPro" id="IPR008937">
    <property type="entry name" value="Ras-like_GEF"/>
</dbReference>
<dbReference type="SMART" id="SM00147">
    <property type="entry name" value="RasGEF"/>
    <property type="match status" value="1"/>
</dbReference>
<protein>
    <recommendedName>
        <fullName evidence="8">Ras-GEF domain-containing protein</fullName>
    </recommendedName>
</protein>
<dbReference type="STRING" id="6526.A0A2C9KM63"/>
<evidence type="ECO:0008006" key="8">
    <source>
        <dbReference type="Google" id="ProtNLM"/>
    </source>
</evidence>
<organism evidence="6 7">
    <name type="scientific">Biomphalaria glabrata</name>
    <name type="common">Bloodfluke planorb</name>
    <name type="synonym">Freshwater snail</name>
    <dbReference type="NCBI Taxonomy" id="6526"/>
    <lineage>
        <taxon>Eukaryota</taxon>
        <taxon>Metazoa</taxon>
        <taxon>Spiralia</taxon>
        <taxon>Lophotrochozoa</taxon>
        <taxon>Mollusca</taxon>
        <taxon>Gastropoda</taxon>
        <taxon>Heterobranchia</taxon>
        <taxon>Euthyneura</taxon>
        <taxon>Panpulmonata</taxon>
        <taxon>Hygrophila</taxon>
        <taxon>Lymnaeoidea</taxon>
        <taxon>Planorbidae</taxon>
        <taxon>Biomphalaria</taxon>
    </lineage>
</organism>
<name>A0A2C9KM63_BIOGL</name>
<feature type="signal peptide" evidence="3">
    <location>
        <begin position="1"/>
        <end position="18"/>
    </location>
</feature>
<reference evidence="6" key="1">
    <citation type="submission" date="2020-05" db="UniProtKB">
        <authorList>
            <consortium name="EnsemblMetazoa"/>
        </authorList>
    </citation>
    <scope>IDENTIFICATION</scope>
    <source>
        <strain evidence="6">BB02</strain>
    </source>
</reference>
<dbReference type="Pfam" id="PF00617">
    <property type="entry name" value="RasGEF"/>
    <property type="match status" value="1"/>
</dbReference>
<evidence type="ECO:0000256" key="1">
    <source>
        <dbReference type="ARBA" id="ARBA00022658"/>
    </source>
</evidence>
<feature type="chain" id="PRO_5012993957" description="Ras-GEF domain-containing protein" evidence="3">
    <location>
        <begin position="19"/>
        <end position="424"/>
    </location>
</feature>
<dbReference type="SUPFAM" id="SSF48366">
    <property type="entry name" value="Ras GEF"/>
    <property type="match status" value="1"/>
</dbReference>
<dbReference type="PROSITE" id="PS00720">
    <property type="entry name" value="RASGEF"/>
    <property type="match status" value="1"/>
</dbReference>
<dbReference type="PROSITE" id="PS50009">
    <property type="entry name" value="RASGEF_CAT"/>
    <property type="match status" value="1"/>
</dbReference>
<feature type="domain" description="Ras-GEF" evidence="4">
    <location>
        <begin position="172"/>
        <end position="406"/>
    </location>
</feature>
<proteinExistence type="predicted"/>
<dbReference type="InterPro" id="IPR019804">
    <property type="entry name" value="Ras_G-nucl-exch_fac_CS"/>
</dbReference>
<dbReference type="PANTHER" id="PTHR23113:SF356">
    <property type="entry name" value="FI05912P-RELATED"/>
    <property type="match status" value="1"/>
</dbReference>
<dbReference type="Proteomes" id="UP000076420">
    <property type="component" value="Unassembled WGS sequence"/>
</dbReference>
<evidence type="ECO:0000259" key="5">
    <source>
        <dbReference type="PROSITE" id="PS50212"/>
    </source>
</evidence>
<dbReference type="InterPro" id="IPR000651">
    <property type="entry name" value="Ras-like_Gua-exchang_fac_N"/>
</dbReference>
<dbReference type="InterPro" id="IPR036964">
    <property type="entry name" value="RASGEF_cat_dom_sf"/>
</dbReference>
<dbReference type="Gene3D" id="1.10.840.10">
    <property type="entry name" value="Ras guanine-nucleotide exchange factors catalytic domain"/>
    <property type="match status" value="1"/>
</dbReference>
<dbReference type="GO" id="GO:0005085">
    <property type="term" value="F:guanyl-nucleotide exchange factor activity"/>
    <property type="evidence" value="ECO:0007669"/>
    <property type="project" value="UniProtKB-KW"/>
</dbReference>
<dbReference type="PANTHER" id="PTHR23113">
    <property type="entry name" value="GUANINE NUCLEOTIDE EXCHANGE FACTOR"/>
    <property type="match status" value="1"/>
</dbReference>
<dbReference type="GO" id="GO:0007265">
    <property type="term" value="P:Ras protein signal transduction"/>
    <property type="evidence" value="ECO:0007669"/>
    <property type="project" value="TreeGrafter"/>
</dbReference>
<feature type="domain" description="N-terminal Ras-GEF" evidence="5">
    <location>
        <begin position="80"/>
        <end position="204"/>
    </location>
</feature>
<dbReference type="InterPro" id="IPR023578">
    <property type="entry name" value="Ras_GEF_dom_sf"/>
</dbReference>
<evidence type="ECO:0000259" key="4">
    <source>
        <dbReference type="PROSITE" id="PS50009"/>
    </source>
</evidence>
<evidence type="ECO:0000313" key="7">
    <source>
        <dbReference type="Proteomes" id="UP000076420"/>
    </source>
</evidence>
<evidence type="ECO:0000256" key="3">
    <source>
        <dbReference type="SAM" id="SignalP"/>
    </source>
</evidence>
<dbReference type="InterPro" id="IPR001895">
    <property type="entry name" value="RASGEF_cat_dom"/>
</dbReference>
<dbReference type="EnsemblMetazoa" id="BGLB021298-RA">
    <property type="protein sequence ID" value="BGLB021298-PA"/>
    <property type="gene ID" value="BGLB021298"/>
</dbReference>
<sequence length="424" mass="49016">MFINVFIIVFINVFVCFSQPTIFGTVTQPQCVQPKTKNRESIGAQMLSLAQMFGSGSGYMGTDNNNHTEKDCERDALIFENGNLHSGPLEALIQHLVPTSDYYPDRTYTFAFLLSSRLFIRPHDLLAEVLKLCVLQQNLTHDNVDKVKLGKFGPHIVNLLRYDFLCNLNQPTNPMLMDFFSCFVQAFTKERLQSEMLNIQDMKITHNLESYVQWFNRLSYLVASEITSQIKKKNRIKMVEYFIDVAKECINIGNFNSLMAIIAGMNLSPVTRLKKTWAKVNRDKLKILEHQMDPSNNFGSYRSCLKAAMWRSEGAAEEREKIVIPFFSLFVKDLYFLNEGCSSRQEDGSVNFQKCWQMAKQISDLISWQQVECPFERNNVLINYLLTTPIYKETMLSLASYECETAETSYDRERYKQIKSQTSL</sequence>
<dbReference type="GO" id="GO:0005886">
    <property type="term" value="C:plasma membrane"/>
    <property type="evidence" value="ECO:0007669"/>
    <property type="project" value="TreeGrafter"/>
</dbReference>